<dbReference type="Gene3D" id="1.10.357.40">
    <property type="entry name" value="YbiA-like"/>
    <property type="match status" value="1"/>
</dbReference>
<dbReference type="InterPro" id="IPR050765">
    <property type="entry name" value="Riboflavin_Biosynth_HTPR"/>
</dbReference>
<evidence type="ECO:0000259" key="4">
    <source>
        <dbReference type="PROSITE" id="PS51747"/>
    </source>
</evidence>
<dbReference type="NCBIfam" id="TIGR02464">
    <property type="entry name" value="ribofla_fusion"/>
    <property type="match status" value="1"/>
</dbReference>
<dbReference type="Pfam" id="PF08719">
    <property type="entry name" value="NADAR"/>
    <property type="match status" value="1"/>
</dbReference>
<organism evidence="5 6">
    <name type="scientific">Salix suchowensis</name>
    <dbReference type="NCBI Taxonomy" id="1278906"/>
    <lineage>
        <taxon>Eukaryota</taxon>
        <taxon>Viridiplantae</taxon>
        <taxon>Streptophyta</taxon>
        <taxon>Embryophyta</taxon>
        <taxon>Tracheophyta</taxon>
        <taxon>Spermatophyta</taxon>
        <taxon>Magnoliopsida</taxon>
        <taxon>eudicotyledons</taxon>
        <taxon>Gunneridae</taxon>
        <taxon>Pentapetalae</taxon>
        <taxon>rosids</taxon>
        <taxon>fabids</taxon>
        <taxon>Malpighiales</taxon>
        <taxon>Salicaceae</taxon>
        <taxon>Saliceae</taxon>
        <taxon>Salix</taxon>
    </lineage>
</organism>
<dbReference type="Proteomes" id="UP001141253">
    <property type="component" value="Chromosome 19"/>
</dbReference>
<gene>
    <name evidence="5" type="ORF">OIU77_006207</name>
</gene>
<feature type="domain" description="CMP/dCMP-type deaminase" evidence="4">
    <location>
        <begin position="67"/>
        <end position="181"/>
    </location>
</feature>
<sequence>MSAAAVGVSSSAGFMLVHCSVKFKAAGEWLGIDELCWGTGTKSYFYSSPVLCKSIASNSSHNHAAHSLDAVYIKRAADIADSSAGFTSPHPNFGCVIATPSGTVAGEGYLYAQGTKAAEVLAVEAAGGFSKGSTAYLNMEPGDCHGDHSAVSALIRQELKRVVVGIRHPLQHLHGNAIRSLRGQGLQVDVVGEDLKSKTMEEARKSCLLVNAPLIHRATSRVPFSVIKYAMTLDGKIATSSGHAAWIRNTVRKDNPRLTARHGGGAYTHTGARRTLQKLLASKGVEVVEFDILNPREVMEYFHDRGYLSILWECGGTLAASAISSGVIHKVFAFVAPKIIGGKNAPSPVGELGMVEMSQALDLIDVCFEQVGPDMLISGFLQPVPDLVPVIPSEDETFAIDPSITPYDSKIIFFYKTWDPYGAFSNFSPHPIQMPDGSGSYVTWSSVEHYYQAHKFVGVNEPVAKDCVEKIKSAKSPEEAARMGRSMQKQRPDLVRSDWEGLKIDVMYRALKCKFSIYPHLQSMLLTTAGSVLVEASPHDLFWGGGREGEGLNYLGRLLMLIRSEFLGECSSPSESTCTAL</sequence>
<reference evidence="5" key="2">
    <citation type="journal article" date="2023" name="Int. J. Mol. Sci.">
        <title>De Novo Assembly and Annotation of 11 Diverse Shrub Willow (Salix) Genomes Reveals Novel Gene Organization in Sex-Linked Regions.</title>
        <authorList>
            <person name="Hyden B."/>
            <person name="Feng K."/>
            <person name="Yates T.B."/>
            <person name="Jawdy S."/>
            <person name="Cereghino C."/>
            <person name="Smart L.B."/>
            <person name="Muchero W."/>
        </authorList>
    </citation>
    <scope>NUCLEOTIDE SEQUENCE</scope>
    <source>
        <tissue evidence="5">Shoot tip</tissue>
    </source>
</reference>
<dbReference type="CDD" id="cd15457">
    <property type="entry name" value="NADAR"/>
    <property type="match status" value="1"/>
</dbReference>
<comment type="caution">
    <text evidence="5">The sequence shown here is derived from an EMBL/GenBank/DDBJ whole genome shotgun (WGS) entry which is preliminary data.</text>
</comment>
<dbReference type="SUPFAM" id="SSF53927">
    <property type="entry name" value="Cytidine deaminase-like"/>
    <property type="match status" value="1"/>
</dbReference>
<dbReference type="PROSITE" id="PS51747">
    <property type="entry name" value="CYT_DCMP_DEAMINASES_2"/>
    <property type="match status" value="1"/>
</dbReference>
<dbReference type="InterPro" id="IPR024072">
    <property type="entry name" value="DHFR-like_dom_sf"/>
</dbReference>
<evidence type="ECO:0000256" key="3">
    <source>
        <dbReference type="ARBA" id="ARBA00023002"/>
    </source>
</evidence>
<comment type="pathway">
    <text evidence="1">Cofactor biosynthesis; riboflavin biosynthesis.</text>
</comment>
<evidence type="ECO:0000256" key="1">
    <source>
        <dbReference type="ARBA" id="ARBA00005104"/>
    </source>
</evidence>
<dbReference type="Gene3D" id="3.40.140.10">
    <property type="entry name" value="Cytidine Deaminase, domain 2"/>
    <property type="match status" value="1"/>
</dbReference>
<evidence type="ECO:0000256" key="2">
    <source>
        <dbReference type="ARBA" id="ARBA00022857"/>
    </source>
</evidence>
<accession>A0ABQ9AK06</accession>
<dbReference type="Pfam" id="PF01872">
    <property type="entry name" value="RibD_C"/>
    <property type="match status" value="1"/>
</dbReference>
<evidence type="ECO:0000313" key="6">
    <source>
        <dbReference type="Proteomes" id="UP001141253"/>
    </source>
</evidence>
<keyword evidence="3" id="KW-0560">Oxidoreductase</keyword>
<dbReference type="SUPFAM" id="SSF53597">
    <property type="entry name" value="Dihydrofolate reductase-like"/>
    <property type="match status" value="1"/>
</dbReference>
<dbReference type="SUPFAM" id="SSF143990">
    <property type="entry name" value="YbiA-like"/>
    <property type="match status" value="1"/>
</dbReference>
<proteinExistence type="predicted"/>
<dbReference type="InterPro" id="IPR012816">
    <property type="entry name" value="NADAR"/>
</dbReference>
<protein>
    <recommendedName>
        <fullName evidence="4">CMP/dCMP-type deaminase domain-containing protein</fullName>
    </recommendedName>
</protein>
<dbReference type="InterPro" id="IPR016193">
    <property type="entry name" value="Cytidine_deaminase-like"/>
</dbReference>
<name>A0ABQ9AK06_9ROSI</name>
<keyword evidence="6" id="KW-1185">Reference proteome</keyword>
<dbReference type="Gene3D" id="3.40.430.10">
    <property type="entry name" value="Dihydrofolate Reductase, subunit A"/>
    <property type="match status" value="2"/>
</dbReference>
<dbReference type="InterPro" id="IPR002734">
    <property type="entry name" value="RibDG_C"/>
</dbReference>
<dbReference type="EMBL" id="JAPFFI010000018">
    <property type="protein sequence ID" value="KAJ6348582.1"/>
    <property type="molecule type" value="Genomic_DNA"/>
</dbReference>
<dbReference type="InterPro" id="IPR002125">
    <property type="entry name" value="CMP_dCMP_dom"/>
</dbReference>
<reference evidence="5" key="1">
    <citation type="submission" date="2022-10" db="EMBL/GenBank/DDBJ databases">
        <authorList>
            <person name="Hyden B.L."/>
            <person name="Feng K."/>
            <person name="Yates T."/>
            <person name="Jawdy S."/>
            <person name="Smart L.B."/>
            <person name="Muchero W."/>
        </authorList>
    </citation>
    <scope>NUCLEOTIDE SEQUENCE</scope>
    <source>
        <tissue evidence="5">Shoot tip</tissue>
    </source>
</reference>
<keyword evidence="2" id="KW-0521">NADP</keyword>
<dbReference type="PANTHER" id="PTHR38011:SF7">
    <property type="entry name" value="2,5-DIAMINO-6-RIBOSYLAMINO-4(3H)-PYRIMIDINONE 5'-PHOSPHATE REDUCTASE"/>
    <property type="match status" value="1"/>
</dbReference>
<dbReference type="PANTHER" id="PTHR38011">
    <property type="entry name" value="DIHYDROFOLATE REDUCTASE FAMILY PROTEIN (AFU_ORTHOLOGUE AFUA_8G06820)"/>
    <property type="match status" value="1"/>
</dbReference>
<dbReference type="InterPro" id="IPR037238">
    <property type="entry name" value="YbiA-like_sf"/>
</dbReference>
<evidence type="ECO:0000313" key="5">
    <source>
        <dbReference type="EMBL" id="KAJ6348582.1"/>
    </source>
</evidence>